<dbReference type="RefSeq" id="WP_104056305.1">
    <property type="nucleotide sequence ID" value="NZ_PREZ01000001.1"/>
</dbReference>
<sequence length="74" mass="8321">MKKGIKLDILRIPASHGTIIVYTEGFEEPNSKGRVYAELKGHSVTAVGHHRKRTIVRAIAQLHQRLSLSQDFSQ</sequence>
<dbReference type="AlphaFoldDB" id="A0A2S5GH37"/>
<evidence type="ECO:0000313" key="1">
    <source>
        <dbReference type="EMBL" id="PPA72221.1"/>
    </source>
</evidence>
<comment type="caution">
    <text evidence="1">The sequence shown here is derived from an EMBL/GenBank/DDBJ whole genome shotgun (WGS) entry which is preliminary data.</text>
</comment>
<gene>
    <name evidence="1" type="ORF">C4B60_02260</name>
</gene>
<accession>A0A2S5GH37</accession>
<reference evidence="1 2" key="1">
    <citation type="submission" date="2018-02" db="EMBL/GenBank/DDBJ databases">
        <title>Jeotgalibacillus proteolyticum sp. nov. a protease producing bacterium isolated from ocean sediments of Laizhou Bay.</title>
        <authorList>
            <person name="Li Y."/>
        </authorList>
    </citation>
    <scope>NUCLEOTIDE SEQUENCE [LARGE SCALE GENOMIC DNA]</scope>
    <source>
        <strain evidence="1 2">22-7</strain>
    </source>
</reference>
<dbReference type="OrthoDB" id="2361617at2"/>
<name>A0A2S5GH37_9BACL</name>
<proteinExistence type="predicted"/>
<organism evidence="1 2">
    <name type="scientific">Jeotgalibacillus proteolyticus</name>
    <dbReference type="NCBI Taxonomy" id="2082395"/>
    <lineage>
        <taxon>Bacteria</taxon>
        <taxon>Bacillati</taxon>
        <taxon>Bacillota</taxon>
        <taxon>Bacilli</taxon>
        <taxon>Bacillales</taxon>
        <taxon>Caryophanaceae</taxon>
        <taxon>Jeotgalibacillus</taxon>
    </lineage>
</organism>
<dbReference type="Proteomes" id="UP000239047">
    <property type="component" value="Unassembled WGS sequence"/>
</dbReference>
<dbReference type="EMBL" id="PREZ01000001">
    <property type="protein sequence ID" value="PPA72221.1"/>
    <property type="molecule type" value="Genomic_DNA"/>
</dbReference>
<keyword evidence="2" id="KW-1185">Reference proteome</keyword>
<protein>
    <submittedName>
        <fullName evidence="1">Uncharacterized protein</fullName>
    </submittedName>
</protein>
<evidence type="ECO:0000313" key="2">
    <source>
        <dbReference type="Proteomes" id="UP000239047"/>
    </source>
</evidence>